<sequence>MKKNKRFIIRRMVFFLIVLINLTSCSNKEEKSADGRVVIEFFNQKKEMVDTLEEIVKDFEKENPDIKVNMTSVPDAGTVLKTRMLAGDSPDIVNIYPQNMDFKEWAKAGYFKDLSEASYLSNIVNDYEKKYAIDGKIYNVPLSANFYCIYYNKTKFDELGLKVPETWKEFKKLVEDIKAKGEVPFAVAGSEGWTLNGYHQLSLINITGSDEGANDYLRYSEVNSINENDDTLVKDSEYLDLLADKGNAQRNWEGASYNDSVVAYATEKSLMLAGGSWVLAAISQQNPEFEVATFAFPGVNKGEEVTVGAGDLALSISENTKHPEEADRFLEYMTSKEAMQKYYDVDGSPVAVKGVKENEDSPLAPLYKLAFTDRHYVWLGQEWNSEEDFFQATTNYLLTQDRAQLAKELNAFFNPMKASNKKE</sequence>
<dbReference type="STRING" id="525919.Apre_0238"/>
<keyword evidence="2" id="KW-0732">Signal</keyword>
<dbReference type="KEGG" id="apr:Apre_0238"/>
<keyword evidence="4" id="KW-0564">Palmitate</keyword>
<keyword evidence="1" id="KW-1003">Cell membrane</keyword>
<accession>C7RFM9</accession>
<dbReference type="Gene3D" id="3.40.190.10">
    <property type="entry name" value="Periplasmic binding protein-like II"/>
    <property type="match status" value="2"/>
</dbReference>
<dbReference type="PANTHER" id="PTHR43649">
    <property type="entry name" value="ARABINOSE-BINDING PROTEIN-RELATED"/>
    <property type="match status" value="1"/>
</dbReference>
<evidence type="ECO:0000256" key="1">
    <source>
        <dbReference type="ARBA" id="ARBA00022475"/>
    </source>
</evidence>
<dbReference type="SUPFAM" id="SSF53850">
    <property type="entry name" value="Periplasmic binding protein-like II"/>
    <property type="match status" value="1"/>
</dbReference>
<dbReference type="HOGENOM" id="CLU_031285_12_3_9"/>
<dbReference type="eggNOG" id="COG1653">
    <property type="taxonomic scope" value="Bacteria"/>
</dbReference>
<protein>
    <submittedName>
        <fullName evidence="6">Extracellular solute-binding protein family 1</fullName>
    </submittedName>
</protein>
<proteinExistence type="predicted"/>
<evidence type="ECO:0000313" key="7">
    <source>
        <dbReference type="Proteomes" id="UP000002294"/>
    </source>
</evidence>
<dbReference type="InterPro" id="IPR006059">
    <property type="entry name" value="SBP"/>
</dbReference>
<evidence type="ECO:0000256" key="4">
    <source>
        <dbReference type="ARBA" id="ARBA00023139"/>
    </source>
</evidence>
<gene>
    <name evidence="6" type="ordered locus">Apre_0238</name>
</gene>
<dbReference type="RefSeq" id="WP_015777204.1">
    <property type="nucleotide sequence ID" value="NC_013171.1"/>
</dbReference>
<name>C7RFM9_ANAPD</name>
<evidence type="ECO:0000256" key="5">
    <source>
        <dbReference type="ARBA" id="ARBA00023288"/>
    </source>
</evidence>
<dbReference type="PANTHER" id="PTHR43649:SF33">
    <property type="entry name" value="POLYGALACTURONAN_RHAMNOGALACTURONAN-BINDING PROTEIN YTCQ"/>
    <property type="match status" value="1"/>
</dbReference>
<keyword evidence="5" id="KW-0449">Lipoprotein</keyword>
<dbReference type="OrthoDB" id="9763054at2"/>
<dbReference type="EMBL" id="CP001708">
    <property type="protein sequence ID" value="ACV28290.1"/>
    <property type="molecule type" value="Genomic_DNA"/>
</dbReference>
<dbReference type="Proteomes" id="UP000002294">
    <property type="component" value="Chromosome"/>
</dbReference>
<evidence type="ECO:0000256" key="2">
    <source>
        <dbReference type="ARBA" id="ARBA00022729"/>
    </source>
</evidence>
<keyword evidence="3" id="KW-0472">Membrane</keyword>
<evidence type="ECO:0000313" key="6">
    <source>
        <dbReference type="EMBL" id="ACV28290.1"/>
    </source>
</evidence>
<keyword evidence="7" id="KW-1185">Reference proteome</keyword>
<evidence type="ECO:0000256" key="3">
    <source>
        <dbReference type="ARBA" id="ARBA00023136"/>
    </source>
</evidence>
<dbReference type="AlphaFoldDB" id="C7RFM9"/>
<reference evidence="6 7" key="1">
    <citation type="journal article" date="2009" name="Stand. Genomic Sci.">
        <title>Complete genome sequence of Anaerococcus prevotii type strain (PC1).</title>
        <authorList>
            <person name="Labutti K."/>
            <person name="Pukall R."/>
            <person name="Steenblock K."/>
            <person name="Glavina Del Rio T."/>
            <person name="Tice H."/>
            <person name="Copeland A."/>
            <person name="Cheng J.F."/>
            <person name="Lucas S."/>
            <person name="Chen F."/>
            <person name="Nolan M."/>
            <person name="Bruce D."/>
            <person name="Goodwin L."/>
            <person name="Pitluck S."/>
            <person name="Ivanova N."/>
            <person name="Mavromatis K."/>
            <person name="Ovchinnikova G."/>
            <person name="Pati A."/>
            <person name="Chen A."/>
            <person name="Palaniappan K."/>
            <person name="Land M."/>
            <person name="Hauser L."/>
            <person name="Chang Y.J."/>
            <person name="Jeffries C.D."/>
            <person name="Chain P."/>
            <person name="Saunders E."/>
            <person name="Brettin T."/>
            <person name="Detter J.C."/>
            <person name="Han C."/>
            <person name="Goker M."/>
            <person name="Bristow J."/>
            <person name="Eisen J.A."/>
            <person name="Markowitz V."/>
            <person name="Hugenholtz P."/>
            <person name="Kyrpides N.C."/>
            <person name="Klenk H.P."/>
            <person name="Lapidus A."/>
        </authorList>
    </citation>
    <scope>NUCLEOTIDE SEQUENCE [LARGE SCALE GENOMIC DNA]</scope>
    <source>
        <strain evidence="7">ATCC 9321 / DSM 20548 / JCM 6508 / NCTC 11806 / PC1</strain>
    </source>
</reference>
<dbReference type="Pfam" id="PF01547">
    <property type="entry name" value="SBP_bac_1"/>
    <property type="match status" value="1"/>
</dbReference>
<dbReference type="InterPro" id="IPR050490">
    <property type="entry name" value="Bact_solute-bd_prot1"/>
</dbReference>
<organism evidence="6 7">
    <name type="scientific">Anaerococcus prevotii (strain ATCC 9321 / DSM 20548 / JCM 6508 / NCTC 11806 / PC1)</name>
    <name type="common">Peptostreptococcus prevotii</name>
    <name type="synonym">Peptococcus prevotii</name>
    <dbReference type="NCBI Taxonomy" id="525919"/>
    <lineage>
        <taxon>Bacteria</taxon>
        <taxon>Bacillati</taxon>
        <taxon>Bacillota</taxon>
        <taxon>Tissierellia</taxon>
        <taxon>Tissierellales</taxon>
        <taxon>Peptoniphilaceae</taxon>
        <taxon>Anaerococcus</taxon>
    </lineage>
</organism>